<organism evidence="1 2">
    <name type="scientific">Purpureocillium lavendulum</name>
    <dbReference type="NCBI Taxonomy" id="1247861"/>
    <lineage>
        <taxon>Eukaryota</taxon>
        <taxon>Fungi</taxon>
        <taxon>Dikarya</taxon>
        <taxon>Ascomycota</taxon>
        <taxon>Pezizomycotina</taxon>
        <taxon>Sordariomycetes</taxon>
        <taxon>Hypocreomycetidae</taxon>
        <taxon>Hypocreales</taxon>
        <taxon>Ophiocordycipitaceae</taxon>
        <taxon>Purpureocillium</taxon>
    </lineage>
</organism>
<dbReference type="EMBL" id="JAQHRD010000003">
    <property type="protein sequence ID" value="KAJ6442821.1"/>
    <property type="molecule type" value="Genomic_DNA"/>
</dbReference>
<gene>
    <name evidence="1" type="ORF">O9K51_03996</name>
</gene>
<keyword evidence="2" id="KW-1185">Reference proteome</keyword>
<reference evidence="1" key="1">
    <citation type="submission" date="2023-01" db="EMBL/GenBank/DDBJ databases">
        <title>The growth and conidiation of Purpureocillium lavendulum are regulated by nitrogen source and histone H3K14 acetylation.</title>
        <authorList>
            <person name="Tang P."/>
            <person name="Han J."/>
            <person name="Zhang C."/>
            <person name="Tang P."/>
            <person name="Qi F."/>
            <person name="Zhang K."/>
            <person name="Liang L."/>
        </authorList>
    </citation>
    <scope>NUCLEOTIDE SEQUENCE</scope>
    <source>
        <strain evidence="1">YMF1.00683</strain>
    </source>
</reference>
<protein>
    <submittedName>
        <fullName evidence="1">Malic enzyme, NAD-binding protein</fullName>
    </submittedName>
</protein>
<evidence type="ECO:0000313" key="1">
    <source>
        <dbReference type="EMBL" id="KAJ6442821.1"/>
    </source>
</evidence>
<proteinExistence type="predicted"/>
<sequence length="91" mass="10632">MTTVTRQRVTKAIAYPKYESLAFPVAARDDSAIWVWLRRKHYLFEITLCINLYTPGERVAFCTLSLFVLYNKRHPISLSQSRHPALFVTRS</sequence>
<evidence type="ECO:0000313" key="2">
    <source>
        <dbReference type="Proteomes" id="UP001163105"/>
    </source>
</evidence>
<dbReference type="Proteomes" id="UP001163105">
    <property type="component" value="Unassembled WGS sequence"/>
</dbReference>
<name>A0AB34FW21_9HYPO</name>
<comment type="caution">
    <text evidence="1">The sequence shown here is derived from an EMBL/GenBank/DDBJ whole genome shotgun (WGS) entry which is preliminary data.</text>
</comment>
<dbReference type="AlphaFoldDB" id="A0AB34FW21"/>
<accession>A0AB34FW21</accession>